<reference evidence="1" key="1">
    <citation type="journal article" date="2023" name="Mol. Ecol. Resour.">
        <title>Chromosome-level genome assembly of a triploid poplar Populus alba 'Berolinensis'.</title>
        <authorList>
            <person name="Chen S."/>
            <person name="Yu Y."/>
            <person name="Wang X."/>
            <person name="Wang S."/>
            <person name="Zhang T."/>
            <person name="Zhou Y."/>
            <person name="He R."/>
            <person name="Meng N."/>
            <person name="Wang Y."/>
            <person name="Liu W."/>
            <person name="Liu Z."/>
            <person name="Liu J."/>
            <person name="Guo Q."/>
            <person name="Huang H."/>
            <person name="Sederoff R.R."/>
            <person name="Wang G."/>
            <person name="Qu G."/>
            <person name="Chen S."/>
        </authorList>
    </citation>
    <scope>NUCLEOTIDE SEQUENCE</scope>
    <source>
        <strain evidence="1">SC-2020</strain>
    </source>
</reference>
<gene>
    <name evidence="1" type="ORF">NC653_033011</name>
</gene>
<sequence length="57" mass="6547">MRMVKRVLDAWGYFGILDEFVLVVIFPAKSNQWMAIDPLKVLLAAQFMAELILASEF</sequence>
<dbReference type="EMBL" id="JAQIZT010000014">
    <property type="protein sequence ID" value="KAJ6972581.1"/>
    <property type="molecule type" value="Genomic_DNA"/>
</dbReference>
<evidence type="ECO:0000313" key="2">
    <source>
        <dbReference type="Proteomes" id="UP001164929"/>
    </source>
</evidence>
<accession>A0AAD6LSV4</accession>
<evidence type="ECO:0000313" key="1">
    <source>
        <dbReference type="EMBL" id="KAJ6972581.1"/>
    </source>
</evidence>
<keyword evidence="2" id="KW-1185">Reference proteome</keyword>
<proteinExistence type="predicted"/>
<name>A0AAD6LSV4_9ROSI</name>
<dbReference type="AlphaFoldDB" id="A0AAD6LSV4"/>
<dbReference type="Proteomes" id="UP001164929">
    <property type="component" value="Chromosome 14"/>
</dbReference>
<organism evidence="1 2">
    <name type="scientific">Populus alba x Populus x berolinensis</name>
    <dbReference type="NCBI Taxonomy" id="444605"/>
    <lineage>
        <taxon>Eukaryota</taxon>
        <taxon>Viridiplantae</taxon>
        <taxon>Streptophyta</taxon>
        <taxon>Embryophyta</taxon>
        <taxon>Tracheophyta</taxon>
        <taxon>Spermatophyta</taxon>
        <taxon>Magnoliopsida</taxon>
        <taxon>eudicotyledons</taxon>
        <taxon>Gunneridae</taxon>
        <taxon>Pentapetalae</taxon>
        <taxon>rosids</taxon>
        <taxon>fabids</taxon>
        <taxon>Malpighiales</taxon>
        <taxon>Salicaceae</taxon>
        <taxon>Saliceae</taxon>
        <taxon>Populus</taxon>
    </lineage>
</organism>
<comment type="caution">
    <text evidence="1">The sequence shown here is derived from an EMBL/GenBank/DDBJ whole genome shotgun (WGS) entry which is preliminary data.</text>
</comment>
<protein>
    <submittedName>
        <fullName evidence="1">Uncharacterized protein</fullName>
    </submittedName>
</protein>